<organism evidence="2 3">
    <name type="scientific">Devosia ureilytica</name>
    <dbReference type="NCBI Taxonomy" id="2952754"/>
    <lineage>
        <taxon>Bacteria</taxon>
        <taxon>Pseudomonadati</taxon>
        <taxon>Pseudomonadota</taxon>
        <taxon>Alphaproteobacteria</taxon>
        <taxon>Hyphomicrobiales</taxon>
        <taxon>Devosiaceae</taxon>
        <taxon>Devosia</taxon>
    </lineage>
</organism>
<dbReference type="InterPro" id="IPR050834">
    <property type="entry name" value="Glycosyltransf_2"/>
</dbReference>
<dbReference type="Pfam" id="PF00535">
    <property type="entry name" value="Glycos_transf_2"/>
    <property type="match status" value="1"/>
</dbReference>
<protein>
    <submittedName>
        <fullName evidence="2">Glycosyltransferase</fullName>
        <ecNumber evidence="2">2.4.-.-</ecNumber>
    </submittedName>
</protein>
<evidence type="ECO:0000313" key="3">
    <source>
        <dbReference type="Proteomes" id="UP001060275"/>
    </source>
</evidence>
<dbReference type="GO" id="GO:0016757">
    <property type="term" value="F:glycosyltransferase activity"/>
    <property type="evidence" value="ECO:0007669"/>
    <property type="project" value="UniProtKB-KW"/>
</dbReference>
<dbReference type="Proteomes" id="UP001060275">
    <property type="component" value="Unassembled WGS sequence"/>
</dbReference>
<dbReference type="EMBL" id="JAMWDU010000001">
    <property type="protein sequence ID" value="MCP8885499.1"/>
    <property type="molecule type" value="Genomic_DNA"/>
</dbReference>
<dbReference type="PANTHER" id="PTHR43685:SF2">
    <property type="entry name" value="GLYCOSYLTRANSFERASE 2-LIKE DOMAIN-CONTAINING PROTEIN"/>
    <property type="match status" value="1"/>
</dbReference>
<evidence type="ECO:0000313" key="2">
    <source>
        <dbReference type="EMBL" id="MCP8885499.1"/>
    </source>
</evidence>
<dbReference type="SUPFAM" id="SSF53448">
    <property type="entry name" value="Nucleotide-diphospho-sugar transferases"/>
    <property type="match status" value="1"/>
</dbReference>
<comment type="caution">
    <text evidence="2">The sequence shown here is derived from an EMBL/GenBank/DDBJ whole genome shotgun (WGS) entry which is preliminary data.</text>
</comment>
<proteinExistence type="predicted"/>
<dbReference type="EC" id="2.4.-.-" evidence="2"/>
<keyword evidence="3" id="KW-1185">Reference proteome</keyword>
<dbReference type="InterPro" id="IPR001173">
    <property type="entry name" value="Glyco_trans_2-like"/>
</dbReference>
<dbReference type="AlphaFoldDB" id="A0A9Q4AKB3"/>
<keyword evidence="2" id="KW-0808">Transferase</keyword>
<gene>
    <name evidence="2" type="ORF">NF348_00055</name>
</gene>
<dbReference type="CDD" id="cd00761">
    <property type="entry name" value="Glyco_tranf_GTA_type"/>
    <property type="match status" value="1"/>
</dbReference>
<sequence>MSQARTVSIGITCYNARETIGRAIASALAQDYPELEVLIADDASTDGSADVVDDLISDESRAQLIRLERNGGPAVARNAIIAAASGEFLAFFDDDDESLPGRVSAQVAAIEAFESSHPDVPVACYAGGERLYPNGYRKLLPAIGADDIRPHGPALADYLLFHRKLTGWRYNSGTPTCALMARTDVLRQFGGFDTGLRRVEDVDLAIRLALSGGWFIGTKETLFVQHATTGADKSYEKNRDAEVAIADKHEGYLRSIRRYHYARNWPVLRYYHFKRDYLRFALQFVRIWLVNPVLATEHILATGPKRLAHERRMKTEA</sequence>
<dbReference type="InterPro" id="IPR029044">
    <property type="entry name" value="Nucleotide-diphossugar_trans"/>
</dbReference>
<feature type="domain" description="Glycosyltransferase 2-like" evidence="1">
    <location>
        <begin position="8"/>
        <end position="138"/>
    </location>
</feature>
<accession>A0A9Q4AKB3</accession>
<reference evidence="2" key="1">
    <citation type="submission" date="2022-06" db="EMBL/GenBank/DDBJ databases">
        <title>Devosia sp. XJ19-45 genome assembly.</title>
        <authorList>
            <person name="Li B."/>
            <person name="Cai M."/>
            <person name="Nie G."/>
            <person name="Li W."/>
        </authorList>
    </citation>
    <scope>NUCLEOTIDE SEQUENCE</scope>
    <source>
        <strain evidence="2">XJ19-45</strain>
    </source>
</reference>
<dbReference type="PANTHER" id="PTHR43685">
    <property type="entry name" value="GLYCOSYLTRANSFERASE"/>
    <property type="match status" value="1"/>
</dbReference>
<dbReference type="Gene3D" id="3.90.550.10">
    <property type="entry name" value="Spore Coat Polysaccharide Biosynthesis Protein SpsA, Chain A"/>
    <property type="match status" value="1"/>
</dbReference>
<keyword evidence="2" id="KW-0328">Glycosyltransferase</keyword>
<dbReference type="RefSeq" id="WP_254673277.1">
    <property type="nucleotide sequence ID" value="NZ_JAMWDU010000001.1"/>
</dbReference>
<name>A0A9Q4AKB3_9HYPH</name>
<evidence type="ECO:0000259" key="1">
    <source>
        <dbReference type="Pfam" id="PF00535"/>
    </source>
</evidence>